<dbReference type="PANTHER" id="PTHR48100:SF58">
    <property type="entry name" value="PE-PGRS FAMILY PROTEIN PE_PGRS11"/>
    <property type="match status" value="1"/>
</dbReference>
<comment type="caution">
    <text evidence="3">The sequence shown here is derived from an EMBL/GenBank/DDBJ whole genome shotgun (WGS) entry which is preliminary data.</text>
</comment>
<dbReference type="GO" id="GO:0016791">
    <property type="term" value="F:phosphatase activity"/>
    <property type="evidence" value="ECO:0007669"/>
    <property type="project" value="TreeGrafter"/>
</dbReference>
<keyword evidence="4" id="KW-1185">Reference proteome</keyword>
<evidence type="ECO:0000313" key="3">
    <source>
        <dbReference type="EMBL" id="TWT17261.1"/>
    </source>
</evidence>
<dbReference type="SUPFAM" id="SSF53254">
    <property type="entry name" value="Phosphoglycerate mutase-like"/>
    <property type="match status" value="1"/>
</dbReference>
<feature type="binding site" evidence="2">
    <location>
        <position position="57"/>
    </location>
    <ligand>
        <name>substrate</name>
    </ligand>
</feature>
<dbReference type="InterPro" id="IPR050275">
    <property type="entry name" value="PGM_Phosphatase"/>
</dbReference>
<dbReference type="OrthoDB" id="9793115at2"/>
<dbReference type="AlphaFoldDB" id="A0A5C5TSK6"/>
<dbReference type="InterPro" id="IPR029033">
    <property type="entry name" value="His_PPase_superfam"/>
</dbReference>
<feature type="active site" description="Proton donor/acceptor" evidence="1">
    <location>
        <position position="87"/>
    </location>
</feature>
<dbReference type="PROSITE" id="PS00175">
    <property type="entry name" value="PG_MUTASE"/>
    <property type="match status" value="1"/>
</dbReference>
<proteinExistence type="predicted"/>
<dbReference type="Proteomes" id="UP000320791">
    <property type="component" value="Unassembled WGS sequence"/>
</dbReference>
<feature type="active site" description="Tele-phosphohistidine intermediate" evidence="1">
    <location>
        <position position="7"/>
    </location>
</feature>
<evidence type="ECO:0000313" key="4">
    <source>
        <dbReference type="Proteomes" id="UP000320791"/>
    </source>
</evidence>
<dbReference type="RefSeq" id="WP_146325703.1">
    <property type="nucleotide sequence ID" value="NZ_BAABLR010000024.1"/>
</dbReference>
<organism evidence="3 4">
    <name type="scientific">Corynebacterium canis</name>
    <dbReference type="NCBI Taxonomy" id="679663"/>
    <lineage>
        <taxon>Bacteria</taxon>
        <taxon>Bacillati</taxon>
        <taxon>Actinomycetota</taxon>
        <taxon>Actinomycetes</taxon>
        <taxon>Mycobacteriales</taxon>
        <taxon>Corynebacteriaceae</taxon>
        <taxon>Corynebacterium</taxon>
    </lineage>
</organism>
<dbReference type="PANTHER" id="PTHR48100">
    <property type="entry name" value="BROAD-SPECIFICITY PHOSPHATASE YOR283W-RELATED"/>
    <property type="match status" value="1"/>
</dbReference>
<sequence length="201" mass="21544">MLILVRHGQTHSNAAKIIDTRPPGAELTEVGRTQATNLGAELAEYDLNSINCSIALRAQQTALLLSSAYAETTGKNIPVDIQLGVHEIFAGQLDGLGDPETAATYTRAFRGWLEGDPASRLPGGENYLEVLQRSRPVLEELASRDGVNVLVSHGAAIRTVARWASGVTADYAFDTYLANGRTVILDPSGRPFGEWGVVSWG</sequence>
<protein>
    <submittedName>
        <fullName evidence="3">Histidine phosphatase family protein</fullName>
    </submittedName>
</protein>
<feature type="binding site" evidence="2">
    <location>
        <begin position="6"/>
        <end position="13"/>
    </location>
    <ligand>
        <name>substrate</name>
    </ligand>
</feature>
<evidence type="ECO:0000256" key="1">
    <source>
        <dbReference type="PIRSR" id="PIRSR613078-1"/>
    </source>
</evidence>
<name>A0A5C5TSK6_9CORY</name>
<dbReference type="EMBL" id="VOHM01000044">
    <property type="protein sequence ID" value="TWT17261.1"/>
    <property type="molecule type" value="Genomic_DNA"/>
</dbReference>
<dbReference type="SMART" id="SM00855">
    <property type="entry name" value="PGAM"/>
    <property type="match status" value="1"/>
</dbReference>
<dbReference type="GO" id="GO:0005737">
    <property type="term" value="C:cytoplasm"/>
    <property type="evidence" value="ECO:0007669"/>
    <property type="project" value="TreeGrafter"/>
</dbReference>
<gene>
    <name evidence="3" type="ORF">FRX94_12635</name>
</gene>
<dbReference type="InterPro" id="IPR013078">
    <property type="entry name" value="His_Pase_superF_clade-1"/>
</dbReference>
<accession>A0A5C5TSK6</accession>
<dbReference type="InterPro" id="IPR001345">
    <property type="entry name" value="PG/BPGM_mutase_AS"/>
</dbReference>
<dbReference type="Gene3D" id="3.40.50.1240">
    <property type="entry name" value="Phosphoglycerate mutase-like"/>
    <property type="match status" value="1"/>
</dbReference>
<reference evidence="3 4" key="1">
    <citation type="submission" date="2019-08" db="EMBL/GenBank/DDBJ databases">
        <authorList>
            <person name="Lei W."/>
        </authorList>
    </citation>
    <scope>NUCLEOTIDE SEQUENCE [LARGE SCALE GENOMIC DNA]</scope>
    <source>
        <strain evidence="3 4">CCUG 58627</strain>
    </source>
</reference>
<evidence type="ECO:0000256" key="2">
    <source>
        <dbReference type="PIRSR" id="PIRSR613078-2"/>
    </source>
</evidence>
<dbReference type="CDD" id="cd07067">
    <property type="entry name" value="HP_PGM_like"/>
    <property type="match status" value="1"/>
</dbReference>
<dbReference type="Pfam" id="PF00300">
    <property type="entry name" value="His_Phos_1"/>
    <property type="match status" value="1"/>
</dbReference>